<reference evidence="3 4" key="1">
    <citation type="submission" date="2019-04" db="EMBL/GenBank/DDBJ databases">
        <authorList>
            <person name="Feng G."/>
            <person name="Zhang J."/>
            <person name="Zhu H."/>
        </authorList>
    </citation>
    <scope>NUCLEOTIDE SEQUENCE [LARGE SCALE GENOMIC DNA]</scope>
    <source>
        <strain evidence="3 4">9PBR-1</strain>
    </source>
</reference>
<dbReference type="AlphaFoldDB" id="A0A4Z0QH93"/>
<dbReference type="EMBL" id="SRMB01000001">
    <property type="protein sequence ID" value="TGE28052.1"/>
    <property type="molecule type" value="Genomic_DNA"/>
</dbReference>
<dbReference type="OrthoDB" id="876970at2"/>
<protein>
    <submittedName>
        <fullName evidence="3">Uncharacterized protein</fullName>
    </submittedName>
</protein>
<evidence type="ECO:0000313" key="4">
    <source>
        <dbReference type="Proteomes" id="UP000298471"/>
    </source>
</evidence>
<feature type="compositionally biased region" description="Low complexity" evidence="1">
    <location>
        <begin position="280"/>
        <end position="295"/>
    </location>
</feature>
<feature type="signal peptide" evidence="2">
    <location>
        <begin position="1"/>
        <end position="17"/>
    </location>
</feature>
<name>A0A4Z0QH93_9BACT</name>
<feature type="region of interest" description="Disordered" evidence="1">
    <location>
        <begin position="264"/>
        <end position="295"/>
    </location>
</feature>
<evidence type="ECO:0000256" key="2">
    <source>
        <dbReference type="SAM" id="SignalP"/>
    </source>
</evidence>
<comment type="caution">
    <text evidence="3">The sequence shown here is derived from an EMBL/GenBank/DDBJ whole genome shotgun (WGS) entry which is preliminary data.</text>
</comment>
<feature type="chain" id="PRO_5021290364" evidence="2">
    <location>
        <begin position="18"/>
        <end position="295"/>
    </location>
</feature>
<evidence type="ECO:0000313" key="3">
    <source>
        <dbReference type="EMBL" id="TGE28052.1"/>
    </source>
</evidence>
<keyword evidence="2" id="KW-0732">Signal</keyword>
<organism evidence="3 4">
    <name type="scientific">Hymenobacter metallicola</name>
    <dbReference type="NCBI Taxonomy" id="2563114"/>
    <lineage>
        <taxon>Bacteria</taxon>
        <taxon>Pseudomonadati</taxon>
        <taxon>Bacteroidota</taxon>
        <taxon>Cytophagia</taxon>
        <taxon>Cytophagales</taxon>
        <taxon>Hymenobacteraceae</taxon>
        <taxon>Hymenobacter</taxon>
    </lineage>
</organism>
<proteinExistence type="predicted"/>
<sequence>MNLRSTLALGATTALLAAGLPSCGPSYYLTVKPSQPDSEWHDGRPAVSTNFDSVEVQLAYSHLRDKELMFEVEIRNGSDSAVAINPGTFYYQPVMMDRATAKKNAVKLNPNVSYVPSMVYAINPEARIQQLSARLDKEARKANGVSALEWFSIIGNVAEDLTPVKGTEKEKQAEELRREQARIDNKIYFEEQRLNHAEQADRAFNEKELWEVKMLRKNILRPGEMAHGYVVFPVFDQTLLLRISMPIGERTLIYDFDQERNKGYYAPPTPRPVAPPVPPTATVAPSEAAPSAPVR</sequence>
<dbReference type="Proteomes" id="UP000298471">
    <property type="component" value="Unassembled WGS sequence"/>
</dbReference>
<keyword evidence="4" id="KW-1185">Reference proteome</keyword>
<feature type="compositionally biased region" description="Pro residues" evidence="1">
    <location>
        <begin position="267"/>
        <end position="279"/>
    </location>
</feature>
<evidence type="ECO:0000256" key="1">
    <source>
        <dbReference type="SAM" id="MobiDB-lite"/>
    </source>
</evidence>
<accession>A0A4Z0QH93</accession>
<gene>
    <name evidence="3" type="ORF">E5K02_00890</name>
</gene>
<dbReference type="RefSeq" id="WP_135391425.1">
    <property type="nucleotide sequence ID" value="NZ_SRMB01000001.1"/>
</dbReference>